<accession>A0AA97LVJ7</accession>
<dbReference type="AlphaFoldDB" id="A0AA97LVJ7"/>
<dbReference type="SUPFAM" id="SSF52091">
    <property type="entry name" value="SpoIIaa-like"/>
    <property type="match status" value="1"/>
</dbReference>
<dbReference type="Gene3D" id="3.30.750.24">
    <property type="entry name" value="STAS domain"/>
    <property type="match status" value="1"/>
</dbReference>
<dbReference type="PANTHER" id="PTHR33495">
    <property type="entry name" value="ANTI-SIGMA FACTOR ANTAGONIST TM_1081-RELATED-RELATED"/>
    <property type="match status" value="1"/>
</dbReference>
<dbReference type="RefSeq" id="WP_084012607.1">
    <property type="nucleotide sequence ID" value="NZ_JBGBYW010000002.1"/>
</dbReference>
<dbReference type="GO" id="GO:0043856">
    <property type="term" value="F:anti-sigma factor antagonist activity"/>
    <property type="evidence" value="ECO:0007669"/>
    <property type="project" value="InterPro"/>
</dbReference>
<dbReference type="Proteomes" id="UP000265719">
    <property type="component" value="Chromosome"/>
</dbReference>
<feature type="domain" description="STAS" evidence="3">
    <location>
        <begin position="3"/>
        <end position="111"/>
    </location>
</feature>
<dbReference type="PANTHER" id="PTHR33495:SF2">
    <property type="entry name" value="ANTI-SIGMA FACTOR ANTAGONIST TM_1081-RELATED"/>
    <property type="match status" value="1"/>
</dbReference>
<sequence length="116" mass="12215">MELKISKQSRIGHTLVSICGELDLYTAPLLRSGLADAVVPRTRTVVDMSGVEFCDSTGLSVLLSALKQARRNGGELELAALQSPVRRILQITGLDEVFTIHATVDAPAAAATGAAK</sequence>
<name>A0AA97LVJ7_9ACTN</name>
<comment type="similarity">
    <text evidence="1 2">Belongs to the anti-sigma-factor antagonist family.</text>
</comment>
<dbReference type="InterPro" id="IPR003658">
    <property type="entry name" value="Anti-sigma_ant"/>
</dbReference>
<evidence type="ECO:0000256" key="1">
    <source>
        <dbReference type="ARBA" id="ARBA00009013"/>
    </source>
</evidence>
<proteinExistence type="inferred from homology"/>
<dbReference type="NCBIfam" id="TIGR00377">
    <property type="entry name" value="ant_ant_sig"/>
    <property type="match status" value="1"/>
</dbReference>
<dbReference type="InterPro" id="IPR002645">
    <property type="entry name" value="STAS_dom"/>
</dbReference>
<dbReference type="CDD" id="cd07043">
    <property type="entry name" value="STAS_anti-anti-sigma_factors"/>
    <property type="match status" value="1"/>
</dbReference>
<reference evidence="4" key="1">
    <citation type="submission" date="2020-10" db="EMBL/GenBank/DDBJ databases">
        <title>De novo genome project of the cellulose decomposer Thermobifida halotolerans type strain.</title>
        <authorList>
            <person name="Nagy I."/>
            <person name="Horvath B."/>
            <person name="Kukolya J."/>
            <person name="Nagy I."/>
            <person name="Orsini M."/>
        </authorList>
    </citation>
    <scope>NUCLEOTIDE SEQUENCE</scope>
    <source>
        <strain evidence="4">DSM 44931</strain>
    </source>
</reference>
<keyword evidence="5" id="KW-1185">Reference proteome</keyword>
<evidence type="ECO:0000313" key="5">
    <source>
        <dbReference type="Proteomes" id="UP000265719"/>
    </source>
</evidence>
<evidence type="ECO:0000256" key="2">
    <source>
        <dbReference type="RuleBase" id="RU003749"/>
    </source>
</evidence>
<gene>
    <name evidence="4" type="ORF">NI17_019445</name>
</gene>
<organism evidence="4 5">
    <name type="scientific">Thermobifida halotolerans</name>
    <dbReference type="NCBI Taxonomy" id="483545"/>
    <lineage>
        <taxon>Bacteria</taxon>
        <taxon>Bacillati</taxon>
        <taxon>Actinomycetota</taxon>
        <taxon>Actinomycetes</taxon>
        <taxon>Streptosporangiales</taxon>
        <taxon>Nocardiopsidaceae</taxon>
        <taxon>Thermobifida</taxon>
    </lineage>
</organism>
<dbReference type="PROSITE" id="PS50801">
    <property type="entry name" value="STAS"/>
    <property type="match status" value="1"/>
</dbReference>
<dbReference type="KEGG" id="thao:NI17_019445"/>
<dbReference type="Pfam" id="PF01740">
    <property type="entry name" value="STAS"/>
    <property type="match status" value="1"/>
</dbReference>
<dbReference type="InterPro" id="IPR036513">
    <property type="entry name" value="STAS_dom_sf"/>
</dbReference>
<evidence type="ECO:0000259" key="3">
    <source>
        <dbReference type="PROSITE" id="PS50801"/>
    </source>
</evidence>
<protein>
    <recommendedName>
        <fullName evidence="2">Anti-sigma factor antagonist</fullName>
    </recommendedName>
</protein>
<dbReference type="EMBL" id="CP063196">
    <property type="protein sequence ID" value="UOE18922.1"/>
    <property type="molecule type" value="Genomic_DNA"/>
</dbReference>
<evidence type="ECO:0000313" key="4">
    <source>
        <dbReference type="EMBL" id="UOE18922.1"/>
    </source>
</evidence>